<dbReference type="OrthoDB" id="9765195at2"/>
<evidence type="ECO:0000313" key="12">
    <source>
        <dbReference type="EMBL" id="BAM04503.1"/>
    </source>
</evidence>
<dbReference type="EC" id="3.2.1.21" evidence="3 11"/>
<dbReference type="NCBIfam" id="TIGR03356">
    <property type="entry name" value="BGL"/>
    <property type="match status" value="1"/>
</dbReference>
<organism evidence="12 13">
    <name type="scientific">Phycisphaera mikurensis (strain NBRC 102666 / KCTC 22515 / FYK2301M01)</name>
    <dbReference type="NCBI Taxonomy" id="1142394"/>
    <lineage>
        <taxon>Bacteria</taxon>
        <taxon>Pseudomonadati</taxon>
        <taxon>Planctomycetota</taxon>
        <taxon>Phycisphaerae</taxon>
        <taxon>Phycisphaerales</taxon>
        <taxon>Phycisphaeraceae</taxon>
        <taxon>Phycisphaera</taxon>
    </lineage>
</organism>
<evidence type="ECO:0000256" key="7">
    <source>
        <dbReference type="ARBA" id="ARBA00023295"/>
    </source>
</evidence>
<keyword evidence="6" id="KW-0119">Carbohydrate metabolism</keyword>
<sequence>MPAATFPPGFLFGVAAASYQVEGAAAEGGRGPSIWDAFCAQPGRVHRGQDGSVACDQYHRYEEDAQLIADLGVSAYRLSVSWSRVLPTGEGEVNEEGVAYYDRLVDALLARGVEPWITLFHWDLPLALQHRGGWVNREVVGWFRGYTRVVADRLSDRVSNWFTLNEPACFVGLGHHTGMHAPGLRLPLAEVLRVQHHSNLAHGAAVDVLREHAKTPARVGAAPTGKACFPATDDPADAGAAARATFEVAEGKGMFFNHALSGDPMVLGRYPADLLTRFGDRMPAGFEDDLAAIQRPLDFYGINIYNGQPTRADASGRAVRQPASAGPPTTNIGWPIEPACIYWAAKQFHERYGLPMHITENGLASMDWVHADGVVHDPGRIDYTARHLWFLRKAVGEGVPVVGYFHWSVMDNFEWAEGYSKRFGLIYVDYETQERIPKDSYRWYREVVRSRGASLPDTLAPLR</sequence>
<dbReference type="SUPFAM" id="SSF51445">
    <property type="entry name" value="(Trans)glycosidases"/>
    <property type="match status" value="1"/>
</dbReference>
<keyword evidence="7 11" id="KW-0326">Glycosidase</keyword>
<dbReference type="InterPro" id="IPR017853">
    <property type="entry name" value="GH"/>
</dbReference>
<feature type="binding site" evidence="10">
    <location>
        <position position="121"/>
    </location>
    <ligand>
        <name>substrate</name>
    </ligand>
</feature>
<feature type="active site" description="Nucleophile" evidence="9">
    <location>
        <position position="360"/>
    </location>
</feature>
<feature type="binding site" evidence="10">
    <location>
        <position position="165"/>
    </location>
    <ligand>
        <name>substrate</name>
    </ligand>
</feature>
<dbReference type="STRING" id="1142394.PSMK_23440"/>
<evidence type="ECO:0000313" key="13">
    <source>
        <dbReference type="Proteomes" id="UP000007881"/>
    </source>
</evidence>
<dbReference type="HOGENOM" id="CLU_001859_1_3_0"/>
<keyword evidence="13" id="KW-1185">Reference proteome</keyword>
<evidence type="ECO:0000256" key="9">
    <source>
        <dbReference type="PIRSR" id="PIRSR617736-1"/>
    </source>
</evidence>
<dbReference type="AlphaFoldDB" id="I0IGW5"/>
<proteinExistence type="inferred from homology"/>
<evidence type="ECO:0000256" key="8">
    <source>
        <dbReference type="ARBA" id="ARBA00023326"/>
    </source>
</evidence>
<evidence type="ECO:0000256" key="6">
    <source>
        <dbReference type="ARBA" id="ARBA00023277"/>
    </source>
</evidence>
<name>I0IGW5_PHYMF</name>
<comment type="catalytic activity">
    <reaction evidence="1 11">
        <text>Hydrolysis of terminal, non-reducing beta-D-glucosyl residues with release of beta-D-glucose.</text>
        <dbReference type="EC" id="3.2.1.21"/>
    </reaction>
</comment>
<dbReference type="eggNOG" id="COG2723">
    <property type="taxonomic scope" value="Bacteria"/>
</dbReference>
<accession>I0IGW5</accession>
<dbReference type="EMBL" id="AP012338">
    <property type="protein sequence ID" value="BAM04503.1"/>
    <property type="molecule type" value="Genomic_DNA"/>
</dbReference>
<dbReference type="Pfam" id="PF00232">
    <property type="entry name" value="Glyco_hydro_1"/>
    <property type="match status" value="1"/>
</dbReference>
<protein>
    <recommendedName>
        <fullName evidence="3 11">Beta-glucosidase</fullName>
        <ecNumber evidence="3 11">3.2.1.21</ecNumber>
    </recommendedName>
</protein>
<dbReference type="InterPro" id="IPR017736">
    <property type="entry name" value="Glyco_hydro_1_beta-glucosidase"/>
</dbReference>
<evidence type="ECO:0000256" key="10">
    <source>
        <dbReference type="PIRSR" id="PIRSR617736-2"/>
    </source>
</evidence>
<dbReference type="KEGG" id="phm:PSMK_23440"/>
<dbReference type="GO" id="GO:0005829">
    <property type="term" value="C:cytosol"/>
    <property type="evidence" value="ECO:0007669"/>
    <property type="project" value="TreeGrafter"/>
</dbReference>
<dbReference type="PROSITE" id="PS00653">
    <property type="entry name" value="GLYCOSYL_HYDROL_F1_2"/>
    <property type="match status" value="1"/>
</dbReference>
<feature type="active site" description="Proton donor" evidence="9">
    <location>
        <position position="166"/>
    </location>
</feature>
<reference evidence="12 13" key="1">
    <citation type="submission" date="2012-02" db="EMBL/GenBank/DDBJ databases">
        <title>Complete genome sequence of Phycisphaera mikurensis NBRC 102666.</title>
        <authorList>
            <person name="Ankai A."/>
            <person name="Hosoyama A."/>
            <person name="Terui Y."/>
            <person name="Sekine M."/>
            <person name="Fukai R."/>
            <person name="Kato Y."/>
            <person name="Nakamura S."/>
            <person name="Yamada-Narita S."/>
            <person name="Kawakoshi A."/>
            <person name="Fukunaga Y."/>
            <person name="Yamazaki S."/>
            <person name="Fujita N."/>
        </authorList>
    </citation>
    <scope>NUCLEOTIDE SEQUENCE [LARGE SCALE GENOMIC DNA]</scope>
    <source>
        <strain evidence="13">NBRC 102666 / KCTC 22515 / FYK2301M01</strain>
    </source>
</reference>
<evidence type="ECO:0000256" key="2">
    <source>
        <dbReference type="ARBA" id="ARBA00010838"/>
    </source>
</evidence>
<dbReference type="PRINTS" id="PR00131">
    <property type="entry name" value="GLHYDRLASE1"/>
</dbReference>
<feature type="binding site" evidence="10">
    <location>
        <position position="305"/>
    </location>
    <ligand>
        <name>substrate</name>
    </ligand>
</feature>
<dbReference type="GO" id="GO:0008422">
    <property type="term" value="F:beta-glucosidase activity"/>
    <property type="evidence" value="ECO:0007669"/>
    <property type="project" value="UniProtKB-EC"/>
</dbReference>
<dbReference type="Gene3D" id="3.20.20.80">
    <property type="entry name" value="Glycosidases"/>
    <property type="match status" value="1"/>
</dbReference>
<evidence type="ECO:0000256" key="3">
    <source>
        <dbReference type="ARBA" id="ARBA00012744"/>
    </source>
</evidence>
<dbReference type="PANTHER" id="PTHR10353">
    <property type="entry name" value="GLYCOSYL HYDROLASE"/>
    <property type="match status" value="1"/>
</dbReference>
<dbReference type="GO" id="GO:0030245">
    <property type="term" value="P:cellulose catabolic process"/>
    <property type="evidence" value="ECO:0007669"/>
    <property type="project" value="UniProtKB-KW"/>
</dbReference>
<evidence type="ECO:0000256" key="5">
    <source>
        <dbReference type="ARBA" id="ARBA00023001"/>
    </source>
</evidence>
<feature type="binding site" evidence="10">
    <location>
        <position position="407"/>
    </location>
    <ligand>
        <name>substrate</name>
    </ligand>
</feature>
<feature type="binding site" evidence="10">
    <location>
        <begin position="414"/>
        <end position="415"/>
    </location>
    <ligand>
        <name>substrate</name>
    </ligand>
</feature>
<evidence type="ECO:0000256" key="11">
    <source>
        <dbReference type="RuleBase" id="RU361175"/>
    </source>
</evidence>
<dbReference type="FunFam" id="3.20.20.80:FF:000004">
    <property type="entry name" value="Beta-glucosidase 6-phospho-beta-glucosidase"/>
    <property type="match status" value="1"/>
</dbReference>
<gene>
    <name evidence="12" type="ordered locus">PSMK_23440</name>
</gene>
<dbReference type="RefSeq" id="WP_014437716.1">
    <property type="nucleotide sequence ID" value="NC_017080.1"/>
</dbReference>
<dbReference type="InterPro" id="IPR001360">
    <property type="entry name" value="Glyco_hydro_1"/>
</dbReference>
<keyword evidence="8" id="KW-0624">Polysaccharide degradation</keyword>
<evidence type="ECO:0000256" key="1">
    <source>
        <dbReference type="ARBA" id="ARBA00000448"/>
    </source>
</evidence>
<dbReference type="Proteomes" id="UP000007881">
    <property type="component" value="Chromosome"/>
</dbReference>
<comment type="similarity">
    <text evidence="2 11">Belongs to the glycosyl hydrolase 1 family.</text>
</comment>
<evidence type="ECO:0000256" key="4">
    <source>
        <dbReference type="ARBA" id="ARBA00022801"/>
    </source>
</evidence>
<keyword evidence="4 11" id="KW-0378">Hydrolase</keyword>
<dbReference type="PANTHER" id="PTHR10353:SF36">
    <property type="entry name" value="LP05116P"/>
    <property type="match status" value="1"/>
</dbReference>
<dbReference type="InterPro" id="IPR033132">
    <property type="entry name" value="GH_1_N_CS"/>
</dbReference>
<feature type="binding site" evidence="10">
    <location>
        <position position="20"/>
    </location>
    <ligand>
        <name>substrate</name>
    </ligand>
</feature>
<keyword evidence="5" id="KW-0136">Cellulose degradation</keyword>